<dbReference type="InterPro" id="IPR006638">
    <property type="entry name" value="Elp3/MiaA/NifB-like_rSAM"/>
</dbReference>
<comment type="cofactor">
    <cofactor evidence="1">
        <name>[4Fe-4S] cluster</name>
        <dbReference type="ChEBI" id="CHEBI:49883"/>
    </cofactor>
</comment>
<accession>A0A1F2PC57</accession>
<proteinExistence type="predicted"/>
<dbReference type="InterPro" id="IPR007197">
    <property type="entry name" value="rSAM"/>
</dbReference>
<evidence type="ECO:0000256" key="5">
    <source>
        <dbReference type="ARBA" id="ARBA00023004"/>
    </source>
</evidence>
<dbReference type="SFLD" id="SFLDG01067">
    <property type="entry name" value="SPASM/twitch_domain_containing"/>
    <property type="match status" value="1"/>
</dbReference>
<dbReference type="EMBL" id="LYOS01000001">
    <property type="protein sequence ID" value="OFV68828.1"/>
    <property type="molecule type" value="Genomic_DNA"/>
</dbReference>
<reference evidence="8" key="1">
    <citation type="submission" date="2016-05" db="EMBL/GenBank/DDBJ databases">
        <title>Microbial consortia oxidize butane by reversing methanogenesis.</title>
        <authorList>
            <person name="Laso-Perez R."/>
            <person name="Richter M."/>
            <person name="Wegener G."/>
            <person name="Musat F."/>
        </authorList>
    </citation>
    <scope>NUCLEOTIDE SEQUENCE [LARGE SCALE GENOMIC DNA]</scope>
    <source>
        <strain evidence="8">BOX2</strain>
    </source>
</reference>
<dbReference type="CDD" id="cd21123">
    <property type="entry name" value="SPASM_MftC-like"/>
    <property type="match status" value="1"/>
</dbReference>
<dbReference type="Gene3D" id="3.20.20.70">
    <property type="entry name" value="Aldolase class I"/>
    <property type="match status" value="1"/>
</dbReference>
<name>A0A1F2PC57_9EURY</name>
<evidence type="ECO:0000259" key="7">
    <source>
        <dbReference type="PROSITE" id="PS51918"/>
    </source>
</evidence>
<dbReference type="InterPro" id="IPR013785">
    <property type="entry name" value="Aldolase_TIM"/>
</dbReference>
<feature type="domain" description="Radical SAM core" evidence="7">
    <location>
        <begin position="4"/>
        <end position="238"/>
    </location>
</feature>
<keyword evidence="9" id="KW-1185">Reference proteome</keyword>
<dbReference type="Proteomes" id="UP000186940">
    <property type="component" value="Unassembled WGS sequence"/>
</dbReference>
<dbReference type="SMART" id="SM00729">
    <property type="entry name" value="Elp3"/>
    <property type="match status" value="1"/>
</dbReference>
<evidence type="ECO:0000256" key="3">
    <source>
        <dbReference type="ARBA" id="ARBA00022691"/>
    </source>
</evidence>
<dbReference type="PATRIC" id="fig|1838285.3.peg.512"/>
<keyword evidence="5" id="KW-0408">Iron</keyword>
<dbReference type="SUPFAM" id="SSF102114">
    <property type="entry name" value="Radical SAM enzymes"/>
    <property type="match status" value="1"/>
</dbReference>
<organism evidence="8 9">
    <name type="scientific">Candidatus Syntropharchaeum caldarium</name>
    <dbReference type="NCBI Taxonomy" id="1838285"/>
    <lineage>
        <taxon>Archaea</taxon>
        <taxon>Methanobacteriati</taxon>
        <taxon>Methanobacteriota</taxon>
        <taxon>Stenosarchaea group</taxon>
        <taxon>Methanomicrobia</taxon>
        <taxon>Methanosarcinales</taxon>
        <taxon>ANME-2 cluster</taxon>
        <taxon>Candidatus Syntropharchaeum</taxon>
    </lineage>
</organism>
<dbReference type="AlphaFoldDB" id="A0A1F2PC57"/>
<evidence type="ECO:0000256" key="4">
    <source>
        <dbReference type="ARBA" id="ARBA00022723"/>
    </source>
</evidence>
<evidence type="ECO:0000256" key="1">
    <source>
        <dbReference type="ARBA" id="ARBA00001966"/>
    </source>
</evidence>
<evidence type="ECO:0000256" key="6">
    <source>
        <dbReference type="ARBA" id="ARBA00023014"/>
    </source>
</evidence>
<keyword evidence="3" id="KW-0949">S-adenosyl-L-methionine</keyword>
<protein>
    <submittedName>
        <fullName evidence="8">Radical SAM protein</fullName>
    </submittedName>
</protein>
<dbReference type="PANTHER" id="PTHR11228">
    <property type="entry name" value="RADICAL SAM DOMAIN PROTEIN"/>
    <property type="match status" value="1"/>
</dbReference>
<evidence type="ECO:0000256" key="2">
    <source>
        <dbReference type="ARBA" id="ARBA00022485"/>
    </source>
</evidence>
<dbReference type="GO" id="GO:0003824">
    <property type="term" value="F:catalytic activity"/>
    <property type="evidence" value="ECO:0007669"/>
    <property type="project" value="InterPro"/>
</dbReference>
<dbReference type="InterPro" id="IPR017200">
    <property type="entry name" value="PqqE-like"/>
</dbReference>
<evidence type="ECO:0000313" key="8">
    <source>
        <dbReference type="EMBL" id="OFV68828.1"/>
    </source>
</evidence>
<dbReference type="SFLD" id="SFLDG01386">
    <property type="entry name" value="main_SPASM_domain-containing"/>
    <property type="match status" value="1"/>
</dbReference>
<dbReference type="InterPro" id="IPR050377">
    <property type="entry name" value="Radical_SAM_PqqE_MftC-like"/>
</dbReference>
<dbReference type="SFLD" id="SFLDS00029">
    <property type="entry name" value="Radical_SAM"/>
    <property type="match status" value="1"/>
</dbReference>
<dbReference type="InterPro" id="IPR058240">
    <property type="entry name" value="rSAM_sf"/>
</dbReference>
<keyword evidence="6" id="KW-0411">Iron-sulfur</keyword>
<gene>
    <name evidence="8" type="ORF">SCAL_000504</name>
</gene>
<dbReference type="Pfam" id="PF04055">
    <property type="entry name" value="Radical_SAM"/>
    <property type="match status" value="1"/>
</dbReference>
<dbReference type="Pfam" id="PF13186">
    <property type="entry name" value="SPASM"/>
    <property type="match status" value="1"/>
</dbReference>
<keyword evidence="2" id="KW-0004">4Fe-4S</keyword>
<keyword evidence="4" id="KW-0479">Metal-binding</keyword>
<dbReference type="GO" id="GO:0051539">
    <property type="term" value="F:4 iron, 4 sulfur cluster binding"/>
    <property type="evidence" value="ECO:0007669"/>
    <property type="project" value="UniProtKB-KW"/>
</dbReference>
<dbReference type="PIRSF" id="PIRSF037420">
    <property type="entry name" value="PQQ_syn_pqqE"/>
    <property type="match status" value="1"/>
</dbReference>
<dbReference type="STRING" id="1838285.SCAL_000504"/>
<dbReference type="PROSITE" id="PS51918">
    <property type="entry name" value="RADICAL_SAM"/>
    <property type="match status" value="1"/>
</dbReference>
<dbReference type="GO" id="GO:0046872">
    <property type="term" value="F:metal ion binding"/>
    <property type="evidence" value="ECO:0007669"/>
    <property type="project" value="UniProtKB-KW"/>
</dbReference>
<dbReference type="InterPro" id="IPR034391">
    <property type="entry name" value="AdoMet-like_SPASM_containing"/>
</dbReference>
<dbReference type="CDD" id="cd01335">
    <property type="entry name" value="Radical_SAM"/>
    <property type="match status" value="1"/>
</dbReference>
<dbReference type="SFLD" id="SFLDG01387">
    <property type="entry name" value="BtrN-like_SPASM_domain_contain"/>
    <property type="match status" value="1"/>
</dbReference>
<sequence>MNDTFLPRLISWNTTYECNLFCDHCYIDAVGVGEAPPDELNTDEAFRLIDDIASFSKPILILSGGEPLLRKDIYEIASYGNSKGLRIVMGTNGTLLTDEVVSKLKNAGVARVGISIDALSPSIHDHFRGLEGSHAAAIGGAKACKEGGLSFQVHTTITRDNYEEIPDMMDFVLDLGADAFHLFFLVPTGRAEDVIDVTPQQYEDMLVFLYEKSQDFPIELKAVCAPQFMRIAMQRGGEDNWQIKRFTKGCLAATAYCRIKPDGDVNPCPYLPIKVGNVRETGFEEIWKESEVFKELRDPELLEGRCGSCRYNTICGGCRARAFAVNGSYLAEEPWCIYADRI</sequence>
<dbReference type="PANTHER" id="PTHR11228:SF34">
    <property type="entry name" value="TUNGSTEN-CONTAINING ALDEHYDE FERREDOXIN OXIDOREDUCTASE COFACTOR MODIFYING PROTEIN"/>
    <property type="match status" value="1"/>
</dbReference>
<dbReference type="NCBIfam" id="TIGR04085">
    <property type="entry name" value="rSAM_more_4Fe4S"/>
    <property type="match status" value="1"/>
</dbReference>
<comment type="caution">
    <text evidence="8">The sequence shown here is derived from an EMBL/GenBank/DDBJ whole genome shotgun (WGS) entry which is preliminary data.</text>
</comment>
<dbReference type="InterPro" id="IPR023885">
    <property type="entry name" value="4Fe4S-binding_SPASM_dom"/>
</dbReference>
<evidence type="ECO:0000313" key="9">
    <source>
        <dbReference type="Proteomes" id="UP000186940"/>
    </source>
</evidence>